<dbReference type="Proteomes" id="UP000184474">
    <property type="component" value="Unassembled WGS sequence"/>
</dbReference>
<dbReference type="AlphaFoldDB" id="A0A1M6VJJ4"/>
<accession>A0A1M6VJJ4</accession>
<evidence type="ECO:0000313" key="1">
    <source>
        <dbReference type="EMBL" id="SHK81535.1"/>
    </source>
</evidence>
<protein>
    <submittedName>
        <fullName evidence="1">Uncharacterized protein</fullName>
    </submittedName>
</protein>
<dbReference type="EMBL" id="FRAA01000009">
    <property type="protein sequence ID" value="SHK81535.1"/>
    <property type="molecule type" value="Genomic_DNA"/>
</dbReference>
<organism evidence="1 2">
    <name type="scientific">Reichenbachiella agariperforans</name>
    <dbReference type="NCBI Taxonomy" id="156994"/>
    <lineage>
        <taxon>Bacteria</taxon>
        <taxon>Pseudomonadati</taxon>
        <taxon>Bacteroidota</taxon>
        <taxon>Cytophagia</taxon>
        <taxon>Cytophagales</taxon>
        <taxon>Reichenbachiellaceae</taxon>
        <taxon>Reichenbachiella</taxon>
    </lineage>
</organism>
<keyword evidence="2" id="KW-1185">Reference proteome</keyword>
<proteinExistence type="predicted"/>
<dbReference type="STRING" id="156994.SAMN04488028_10974"/>
<reference evidence="2" key="1">
    <citation type="submission" date="2016-11" db="EMBL/GenBank/DDBJ databases">
        <authorList>
            <person name="Varghese N."/>
            <person name="Submissions S."/>
        </authorList>
    </citation>
    <scope>NUCLEOTIDE SEQUENCE [LARGE SCALE GENOMIC DNA]</scope>
    <source>
        <strain evidence="2">DSM 26134</strain>
    </source>
</reference>
<dbReference type="RefSeq" id="WP_073124889.1">
    <property type="nucleotide sequence ID" value="NZ_FRAA01000009.1"/>
</dbReference>
<name>A0A1M6VJJ4_REIAG</name>
<gene>
    <name evidence="1" type="ORF">SAMN04488028_10974</name>
</gene>
<sequence length="402" mass="43766">MKRNIKIISIIVFFLIGSNYLLRAQDNTRIGQVSFIPGFSTSIGSSERTNIISLNILGGYQYALKGAEIGSLFNLNRQNASGAQLAGLLNYTGGQTIGAQVSGLINLNRNHIQGLQLAGMINTVQGSVTGVQIGGLLNYSTEVVQGVQVAGLSNLSQETIGMQLSGLHNHSLRTKGLQLAGLSNQSTLLQGTQISAIANVSEQNQGLQLSGIYNQTSELNGIQIGLVNIADSVSSGMQVGLINIVKKNGLFELGVEYGDVTPWNLNLRTGRDHFYSILTVGTQFEQSNEDKIWSYGIGFGSKMYIKDKLFANVELSTHQLRKHQVNVESLNLLNRFQINMGYQLFKHLSVTAGPVLNIYVAQTDLTPSDQPTIDIAKSPFYEEQEGNYKIQAWVGYSVGIRF</sequence>
<evidence type="ECO:0000313" key="2">
    <source>
        <dbReference type="Proteomes" id="UP000184474"/>
    </source>
</evidence>